<gene>
    <name evidence="2" type="ORF">NQ318_012601</name>
</gene>
<feature type="region of interest" description="Disordered" evidence="1">
    <location>
        <begin position="62"/>
        <end position="87"/>
    </location>
</feature>
<evidence type="ECO:0000313" key="2">
    <source>
        <dbReference type="EMBL" id="KAJ8951750.1"/>
    </source>
</evidence>
<comment type="caution">
    <text evidence="2">The sequence shown here is derived from an EMBL/GenBank/DDBJ whole genome shotgun (WGS) entry which is preliminary data.</text>
</comment>
<organism evidence="2 3">
    <name type="scientific">Aromia moschata</name>
    <dbReference type="NCBI Taxonomy" id="1265417"/>
    <lineage>
        <taxon>Eukaryota</taxon>
        <taxon>Metazoa</taxon>
        <taxon>Ecdysozoa</taxon>
        <taxon>Arthropoda</taxon>
        <taxon>Hexapoda</taxon>
        <taxon>Insecta</taxon>
        <taxon>Pterygota</taxon>
        <taxon>Neoptera</taxon>
        <taxon>Endopterygota</taxon>
        <taxon>Coleoptera</taxon>
        <taxon>Polyphaga</taxon>
        <taxon>Cucujiformia</taxon>
        <taxon>Chrysomeloidea</taxon>
        <taxon>Cerambycidae</taxon>
        <taxon>Cerambycinae</taxon>
        <taxon>Callichromatini</taxon>
        <taxon>Aromia</taxon>
    </lineage>
</organism>
<dbReference type="EMBL" id="JAPWTK010000079">
    <property type="protein sequence ID" value="KAJ8951750.1"/>
    <property type="molecule type" value="Genomic_DNA"/>
</dbReference>
<feature type="compositionally biased region" description="Polar residues" evidence="1">
    <location>
        <begin position="62"/>
        <end position="75"/>
    </location>
</feature>
<feature type="region of interest" description="Disordered" evidence="1">
    <location>
        <begin position="26"/>
        <end position="45"/>
    </location>
</feature>
<evidence type="ECO:0000313" key="3">
    <source>
        <dbReference type="Proteomes" id="UP001162162"/>
    </source>
</evidence>
<sequence length="98" mass="11569">MTVNDCRKLAYVMAIENNKKIHSTWDEEKMAGQRQQTGEQSDEWRERDTCYDMLHSECNRSISASRDGVSQNTLQRPHAKRSSSRHTWPCYSKWLDEC</sequence>
<evidence type="ECO:0000256" key="1">
    <source>
        <dbReference type="SAM" id="MobiDB-lite"/>
    </source>
</evidence>
<dbReference type="Proteomes" id="UP001162162">
    <property type="component" value="Unassembled WGS sequence"/>
</dbReference>
<keyword evidence="3" id="KW-1185">Reference proteome</keyword>
<proteinExistence type="predicted"/>
<name>A0AAV8YMB7_9CUCU</name>
<protein>
    <submittedName>
        <fullName evidence="2">Uncharacterized protein</fullName>
    </submittedName>
</protein>
<accession>A0AAV8YMB7</accession>
<reference evidence="2" key="1">
    <citation type="journal article" date="2023" name="Insect Mol. Biol.">
        <title>Genome sequencing provides insights into the evolution of gene families encoding plant cell wall-degrading enzymes in longhorned beetles.</title>
        <authorList>
            <person name="Shin N.R."/>
            <person name="Okamura Y."/>
            <person name="Kirsch R."/>
            <person name="Pauchet Y."/>
        </authorList>
    </citation>
    <scope>NUCLEOTIDE SEQUENCE</scope>
    <source>
        <strain evidence="2">AMC_N1</strain>
    </source>
</reference>
<dbReference type="AlphaFoldDB" id="A0AAV8YMB7"/>